<feature type="region of interest" description="Disordered" evidence="7">
    <location>
        <begin position="226"/>
        <end position="252"/>
    </location>
</feature>
<evidence type="ECO:0000256" key="1">
    <source>
        <dbReference type="ARBA" id="ARBA00001961"/>
    </source>
</evidence>
<evidence type="ECO:0000256" key="2">
    <source>
        <dbReference type="ARBA" id="ARBA00022723"/>
    </source>
</evidence>
<dbReference type="InterPro" id="IPR051559">
    <property type="entry name" value="HIF_prolyl_hydroxylases"/>
</dbReference>
<dbReference type="InterPro" id="IPR044862">
    <property type="entry name" value="Pro_4_hyd_alph_FE2OG_OXY"/>
</dbReference>
<dbReference type="GO" id="GO:0071456">
    <property type="term" value="P:cellular response to hypoxia"/>
    <property type="evidence" value="ECO:0007669"/>
    <property type="project" value="TreeGrafter"/>
</dbReference>
<keyword evidence="2" id="KW-0479">Metal-binding</keyword>
<keyword evidence="10" id="KW-1185">Reference proteome</keyword>
<dbReference type="Pfam" id="PF13640">
    <property type="entry name" value="2OG-FeII_Oxy_3"/>
    <property type="match status" value="1"/>
</dbReference>
<keyword evidence="5 9" id="KW-0560">Oxidoreductase</keyword>
<feature type="compositionally biased region" description="Low complexity" evidence="7">
    <location>
        <begin position="228"/>
        <end position="239"/>
    </location>
</feature>
<dbReference type="Proteomes" id="UP001224775">
    <property type="component" value="Unassembled WGS sequence"/>
</dbReference>
<evidence type="ECO:0000256" key="7">
    <source>
        <dbReference type="SAM" id="MobiDB-lite"/>
    </source>
</evidence>
<keyword evidence="4" id="KW-0223">Dioxygenase</keyword>
<accession>A0AAD8YC67</accession>
<dbReference type="GO" id="GO:0031418">
    <property type="term" value="F:L-ascorbic acid binding"/>
    <property type="evidence" value="ECO:0007669"/>
    <property type="project" value="UniProtKB-KW"/>
</dbReference>
<dbReference type="InterPro" id="IPR005123">
    <property type="entry name" value="Oxoglu/Fe-dep_dioxygenase_dom"/>
</dbReference>
<dbReference type="AlphaFoldDB" id="A0AAD8YC67"/>
<keyword evidence="6" id="KW-0408">Iron</keyword>
<evidence type="ECO:0000256" key="6">
    <source>
        <dbReference type="ARBA" id="ARBA00023004"/>
    </source>
</evidence>
<evidence type="ECO:0000256" key="5">
    <source>
        <dbReference type="ARBA" id="ARBA00023002"/>
    </source>
</evidence>
<evidence type="ECO:0000256" key="4">
    <source>
        <dbReference type="ARBA" id="ARBA00022964"/>
    </source>
</evidence>
<dbReference type="PROSITE" id="PS51471">
    <property type="entry name" value="FE2OG_OXY"/>
    <property type="match status" value="1"/>
</dbReference>
<feature type="compositionally biased region" description="Basic and acidic residues" evidence="7">
    <location>
        <begin position="243"/>
        <end position="252"/>
    </location>
</feature>
<evidence type="ECO:0000256" key="3">
    <source>
        <dbReference type="ARBA" id="ARBA00022896"/>
    </source>
</evidence>
<comment type="cofactor">
    <cofactor evidence="1">
        <name>L-ascorbate</name>
        <dbReference type="ChEBI" id="CHEBI:38290"/>
    </cofactor>
</comment>
<keyword evidence="3" id="KW-0847">Vitamin C</keyword>
<sequence length="322" mass="35314">MFAVPYSTATKLNRYLLSSSSSCCRTAAIAFFSSTEIPPEPTIDVSAFQTTLTNLAPSISKSLTTNGYYATPEPYSILPEHSIQTMREQSIHLRNIGRFEQSWSEKIDASGKVSRFDKEGVFACEPDGQDYHDAPDLILYLSVMLQTLPDLLNSQQEGAEFGLSASSFNAKLAVTSPGGSVYPLHIDNPQGLSAGDTRRLTCILYMNPDYQDGVDGGELRIFCGSGGSSSTTTSNSDNGNSDDEAKKKKDDVVDITPDGGRMVLFWSDEIPHEVLPTAPTADKLDEMRDRYALTVWIPTDYYHTIHNPDSKFANLGDEAFTK</sequence>
<evidence type="ECO:0000313" key="9">
    <source>
        <dbReference type="EMBL" id="KAK1742879.1"/>
    </source>
</evidence>
<proteinExistence type="predicted"/>
<dbReference type="SMART" id="SM00702">
    <property type="entry name" value="P4Hc"/>
    <property type="match status" value="1"/>
</dbReference>
<dbReference type="InterPro" id="IPR006620">
    <property type="entry name" value="Pro_4_hyd_alph"/>
</dbReference>
<evidence type="ECO:0000259" key="8">
    <source>
        <dbReference type="PROSITE" id="PS51471"/>
    </source>
</evidence>
<dbReference type="PANTHER" id="PTHR12907:SF26">
    <property type="entry name" value="HIF PROLYL HYDROXYLASE, ISOFORM C"/>
    <property type="match status" value="1"/>
</dbReference>
<dbReference type="EMBL" id="JATAAI010000010">
    <property type="protein sequence ID" value="KAK1742879.1"/>
    <property type="molecule type" value="Genomic_DNA"/>
</dbReference>
<dbReference type="Gene3D" id="2.60.120.620">
    <property type="entry name" value="q2cbj1_9rhob like domain"/>
    <property type="match status" value="1"/>
</dbReference>
<dbReference type="GO" id="GO:0031543">
    <property type="term" value="F:peptidyl-proline dioxygenase activity"/>
    <property type="evidence" value="ECO:0007669"/>
    <property type="project" value="TreeGrafter"/>
</dbReference>
<protein>
    <submittedName>
        <fullName evidence="9">2OG-Fe(II) oxygenase</fullName>
        <ecNumber evidence="9">1.14.11.-</ecNumber>
    </submittedName>
</protein>
<dbReference type="EC" id="1.14.11.-" evidence="9"/>
<name>A0AAD8YC67_9STRA</name>
<organism evidence="9 10">
    <name type="scientific">Skeletonema marinoi</name>
    <dbReference type="NCBI Taxonomy" id="267567"/>
    <lineage>
        <taxon>Eukaryota</taxon>
        <taxon>Sar</taxon>
        <taxon>Stramenopiles</taxon>
        <taxon>Ochrophyta</taxon>
        <taxon>Bacillariophyta</taxon>
        <taxon>Coscinodiscophyceae</taxon>
        <taxon>Thalassiosirophycidae</taxon>
        <taxon>Thalassiosirales</taxon>
        <taxon>Skeletonemataceae</taxon>
        <taxon>Skeletonema</taxon>
        <taxon>Skeletonema marinoi-dohrnii complex</taxon>
    </lineage>
</organism>
<comment type="caution">
    <text evidence="9">The sequence shown here is derived from an EMBL/GenBank/DDBJ whole genome shotgun (WGS) entry which is preliminary data.</text>
</comment>
<dbReference type="PANTHER" id="PTHR12907">
    <property type="entry name" value="EGL NINE HOMOLOG-RELATED"/>
    <property type="match status" value="1"/>
</dbReference>
<gene>
    <name evidence="9" type="ORF">QTG54_006476</name>
</gene>
<dbReference type="GO" id="GO:0008198">
    <property type="term" value="F:ferrous iron binding"/>
    <property type="evidence" value="ECO:0007669"/>
    <property type="project" value="TreeGrafter"/>
</dbReference>
<feature type="domain" description="Fe2OG dioxygenase" evidence="8">
    <location>
        <begin position="167"/>
        <end position="299"/>
    </location>
</feature>
<reference evidence="9" key="1">
    <citation type="submission" date="2023-06" db="EMBL/GenBank/DDBJ databases">
        <title>Survivors Of The Sea: Transcriptome response of Skeletonema marinoi to long-term dormancy.</title>
        <authorList>
            <person name="Pinder M.I.M."/>
            <person name="Kourtchenko O."/>
            <person name="Robertson E.K."/>
            <person name="Larsson T."/>
            <person name="Maumus F."/>
            <person name="Osuna-Cruz C.M."/>
            <person name="Vancaester E."/>
            <person name="Stenow R."/>
            <person name="Vandepoele K."/>
            <person name="Ploug H."/>
            <person name="Bruchert V."/>
            <person name="Godhe A."/>
            <person name="Topel M."/>
        </authorList>
    </citation>
    <scope>NUCLEOTIDE SEQUENCE</scope>
    <source>
        <strain evidence="9">R05AC</strain>
    </source>
</reference>
<evidence type="ECO:0000313" key="10">
    <source>
        <dbReference type="Proteomes" id="UP001224775"/>
    </source>
</evidence>